<reference evidence="3" key="1">
    <citation type="submission" date="2016-06" db="EMBL/GenBank/DDBJ databases">
        <title>Parallel loss of symbiosis genes in relatives of nitrogen-fixing non-legume Parasponia.</title>
        <authorList>
            <person name="Van Velzen R."/>
            <person name="Holmer R."/>
            <person name="Bu F."/>
            <person name="Rutten L."/>
            <person name="Van Zeijl A."/>
            <person name="Liu W."/>
            <person name="Santuari L."/>
            <person name="Cao Q."/>
            <person name="Sharma T."/>
            <person name="Shen D."/>
            <person name="Roswanjaya Y."/>
            <person name="Wardhani T."/>
            <person name="Kalhor M.S."/>
            <person name="Jansen J."/>
            <person name="Van den Hoogen J."/>
            <person name="Gungor B."/>
            <person name="Hartog M."/>
            <person name="Hontelez J."/>
            <person name="Verver J."/>
            <person name="Yang W.-C."/>
            <person name="Schijlen E."/>
            <person name="Repin R."/>
            <person name="Schilthuizen M."/>
            <person name="Schranz E."/>
            <person name="Heidstra R."/>
            <person name="Miyata K."/>
            <person name="Fedorova E."/>
            <person name="Kohlen W."/>
            <person name="Bisseling T."/>
            <person name="Smit S."/>
            <person name="Geurts R."/>
        </authorList>
    </citation>
    <scope>NUCLEOTIDE SEQUENCE [LARGE SCALE GENOMIC DNA]</scope>
    <source>
        <strain evidence="3">cv. WU1-14</strain>
    </source>
</reference>
<accession>A0A2P5CQU5</accession>
<name>A0A2P5CQU5_PARAD</name>
<evidence type="ECO:0000313" key="3">
    <source>
        <dbReference type="Proteomes" id="UP000237105"/>
    </source>
</evidence>
<evidence type="ECO:0000313" key="2">
    <source>
        <dbReference type="EMBL" id="PON63418.1"/>
    </source>
</evidence>
<dbReference type="EMBL" id="JXTB01000104">
    <property type="protein sequence ID" value="PON63418.1"/>
    <property type="molecule type" value="Genomic_DNA"/>
</dbReference>
<dbReference type="AlphaFoldDB" id="A0A2P5CQU5"/>
<protein>
    <submittedName>
        <fullName evidence="2">Uncharacterized protein</fullName>
    </submittedName>
</protein>
<keyword evidence="3" id="KW-1185">Reference proteome</keyword>
<evidence type="ECO:0000256" key="1">
    <source>
        <dbReference type="SAM" id="MobiDB-lite"/>
    </source>
</evidence>
<proteinExistence type="predicted"/>
<gene>
    <name evidence="2" type="ORF">PanWU01x14_130820</name>
</gene>
<dbReference type="Proteomes" id="UP000237105">
    <property type="component" value="Unassembled WGS sequence"/>
</dbReference>
<feature type="region of interest" description="Disordered" evidence="1">
    <location>
        <begin position="1"/>
        <end position="27"/>
    </location>
</feature>
<organism evidence="2 3">
    <name type="scientific">Parasponia andersonii</name>
    <name type="common">Sponia andersonii</name>
    <dbReference type="NCBI Taxonomy" id="3476"/>
    <lineage>
        <taxon>Eukaryota</taxon>
        <taxon>Viridiplantae</taxon>
        <taxon>Streptophyta</taxon>
        <taxon>Embryophyta</taxon>
        <taxon>Tracheophyta</taxon>
        <taxon>Spermatophyta</taxon>
        <taxon>Magnoliopsida</taxon>
        <taxon>eudicotyledons</taxon>
        <taxon>Gunneridae</taxon>
        <taxon>Pentapetalae</taxon>
        <taxon>rosids</taxon>
        <taxon>fabids</taxon>
        <taxon>Rosales</taxon>
        <taxon>Cannabaceae</taxon>
        <taxon>Parasponia</taxon>
    </lineage>
</organism>
<comment type="caution">
    <text evidence="2">The sequence shown here is derived from an EMBL/GenBank/DDBJ whole genome shotgun (WGS) entry which is preliminary data.</text>
</comment>
<sequence>MGEDGTHIKWSRERPSDKGEKEGYQCSERDEIRERIRQRKSGNREREMNSWLTEARATMVKTLSD</sequence>